<dbReference type="AlphaFoldDB" id="A0AAN7K2L4"/>
<proteinExistence type="predicted"/>
<protein>
    <submittedName>
        <fullName evidence="2">Uncharacterized protein</fullName>
    </submittedName>
</protein>
<evidence type="ECO:0000313" key="2">
    <source>
        <dbReference type="EMBL" id="KAK4758277.1"/>
    </source>
</evidence>
<comment type="caution">
    <text evidence="2">The sequence shown here is derived from an EMBL/GenBank/DDBJ whole genome shotgun (WGS) entry which is preliminary data.</text>
</comment>
<evidence type="ECO:0000256" key="1">
    <source>
        <dbReference type="SAM" id="MobiDB-lite"/>
    </source>
</evidence>
<reference evidence="2 3" key="1">
    <citation type="journal article" date="2023" name="Hortic Res">
        <title>Pangenome of water caltrop reveals structural variations and asymmetric subgenome divergence after allopolyploidization.</title>
        <authorList>
            <person name="Zhang X."/>
            <person name="Chen Y."/>
            <person name="Wang L."/>
            <person name="Yuan Y."/>
            <person name="Fang M."/>
            <person name="Shi L."/>
            <person name="Lu R."/>
            <person name="Comes H.P."/>
            <person name="Ma Y."/>
            <person name="Chen Y."/>
            <person name="Huang G."/>
            <person name="Zhou Y."/>
            <person name="Zheng Z."/>
            <person name="Qiu Y."/>
        </authorList>
    </citation>
    <scope>NUCLEOTIDE SEQUENCE [LARGE SCALE GENOMIC DNA]</scope>
    <source>
        <tissue evidence="2">Roots</tissue>
    </source>
</reference>
<feature type="region of interest" description="Disordered" evidence="1">
    <location>
        <begin position="51"/>
        <end position="81"/>
    </location>
</feature>
<accession>A0AAN7K2L4</accession>
<gene>
    <name evidence="2" type="ORF">SAY87_019578</name>
</gene>
<keyword evidence="3" id="KW-1185">Reference proteome</keyword>
<organism evidence="2 3">
    <name type="scientific">Trapa incisa</name>
    <dbReference type="NCBI Taxonomy" id="236973"/>
    <lineage>
        <taxon>Eukaryota</taxon>
        <taxon>Viridiplantae</taxon>
        <taxon>Streptophyta</taxon>
        <taxon>Embryophyta</taxon>
        <taxon>Tracheophyta</taxon>
        <taxon>Spermatophyta</taxon>
        <taxon>Magnoliopsida</taxon>
        <taxon>eudicotyledons</taxon>
        <taxon>Gunneridae</taxon>
        <taxon>Pentapetalae</taxon>
        <taxon>rosids</taxon>
        <taxon>malvids</taxon>
        <taxon>Myrtales</taxon>
        <taxon>Lythraceae</taxon>
        <taxon>Trapa</taxon>
    </lineage>
</organism>
<dbReference type="Proteomes" id="UP001345219">
    <property type="component" value="Chromosome 15"/>
</dbReference>
<evidence type="ECO:0000313" key="3">
    <source>
        <dbReference type="Proteomes" id="UP001345219"/>
    </source>
</evidence>
<dbReference type="EMBL" id="JAXIOK010000012">
    <property type="protein sequence ID" value="KAK4758277.1"/>
    <property type="molecule type" value="Genomic_DNA"/>
</dbReference>
<sequence length="81" mass="9512">MCSLFPLHPLDNLFLTPFDLLKSWDFEEDYGAFQEDRGDLRFRKKTSLAKTKGSRKKNTRIEEVPTFRQRGFPERSSASLL</sequence>
<name>A0AAN7K2L4_9MYRT</name>